<evidence type="ECO:0000313" key="2">
    <source>
        <dbReference type="Proteomes" id="UP001162992"/>
    </source>
</evidence>
<keyword evidence="2" id="KW-1185">Reference proteome</keyword>
<comment type="caution">
    <text evidence="1">The sequence shown here is derived from an EMBL/GenBank/DDBJ whole genome shotgun (WGS) entry which is preliminary data.</text>
</comment>
<dbReference type="EMBL" id="CM055100">
    <property type="protein sequence ID" value="KAJ7543185.1"/>
    <property type="molecule type" value="Genomic_DNA"/>
</dbReference>
<sequence length="263" mass="29940">MECCRKLSCIYALVHLMLCECVECVSRDQVHCCCSLFFSSNKHMVCSRACSPLSENMVRRCSYEHIRCSGQAPSAHHMGKWSEDVSKEHRRRSAQGPATHRWRNCYGVVSKESVRWSAQPRPHRWEKSSEYDSKDFIKPSQCCEKLFADEYKKWIRRSVQEPGSRGCGKCCEDISKTCTRCSAQEPCDLYGKSHAKEPAKAEEGCKDQEGASRMIEEDVVWKQYDNFESGCQECKRLSSTGSEGRVSTVRAVSAPSPRASRAY</sequence>
<organism evidence="1 2">
    <name type="scientific">Diphasiastrum complanatum</name>
    <name type="common">Issler's clubmoss</name>
    <name type="synonym">Lycopodium complanatum</name>
    <dbReference type="NCBI Taxonomy" id="34168"/>
    <lineage>
        <taxon>Eukaryota</taxon>
        <taxon>Viridiplantae</taxon>
        <taxon>Streptophyta</taxon>
        <taxon>Embryophyta</taxon>
        <taxon>Tracheophyta</taxon>
        <taxon>Lycopodiopsida</taxon>
        <taxon>Lycopodiales</taxon>
        <taxon>Lycopodiaceae</taxon>
        <taxon>Lycopodioideae</taxon>
        <taxon>Diphasiastrum</taxon>
    </lineage>
</organism>
<proteinExistence type="predicted"/>
<dbReference type="Proteomes" id="UP001162992">
    <property type="component" value="Chromosome 9"/>
</dbReference>
<gene>
    <name evidence="1" type="ORF">O6H91_09G028700</name>
</gene>
<protein>
    <submittedName>
        <fullName evidence="1">Uncharacterized protein</fullName>
    </submittedName>
</protein>
<evidence type="ECO:0000313" key="1">
    <source>
        <dbReference type="EMBL" id="KAJ7543185.1"/>
    </source>
</evidence>
<reference evidence="2" key="1">
    <citation type="journal article" date="2024" name="Proc. Natl. Acad. Sci. U.S.A.">
        <title>Extraordinary preservation of gene collinearity over three hundred million years revealed in homosporous lycophytes.</title>
        <authorList>
            <person name="Li C."/>
            <person name="Wickell D."/>
            <person name="Kuo L.Y."/>
            <person name="Chen X."/>
            <person name="Nie B."/>
            <person name="Liao X."/>
            <person name="Peng D."/>
            <person name="Ji J."/>
            <person name="Jenkins J."/>
            <person name="Williams M."/>
            <person name="Shu S."/>
            <person name="Plott C."/>
            <person name="Barry K."/>
            <person name="Rajasekar S."/>
            <person name="Grimwood J."/>
            <person name="Han X."/>
            <person name="Sun S."/>
            <person name="Hou Z."/>
            <person name="He W."/>
            <person name="Dai G."/>
            <person name="Sun C."/>
            <person name="Schmutz J."/>
            <person name="Leebens-Mack J.H."/>
            <person name="Li F.W."/>
            <person name="Wang L."/>
        </authorList>
    </citation>
    <scope>NUCLEOTIDE SEQUENCE [LARGE SCALE GENOMIC DNA]</scope>
    <source>
        <strain evidence="2">cv. PW_Plant_1</strain>
    </source>
</reference>
<accession>A0ACC2CMN3</accession>
<name>A0ACC2CMN3_DIPCM</name>